<dbReference type="Proteomes" id="UP001152622">
    <property type="component" value="Chromosome 6"/>
</dbReference>
<evidence type="ECO:0000256" key="1">
    <source>
        <dbReference type="ARBA" id="ARBA00022490"/>
    </source>
</evidence>
<dbReference type="PROSITE" id="PS51801">
    <property type="entry name" value="ZF_CCHC_NOA"/>
    <property type="match status" value="1"/>
</dbReference>
<dbReference type="SUPFAM" id="SSF57997">
    <property type="entry name" value="Tropomyosin"/>
    <property type="match status" value="1"/>
</dbReference>
<evidence type="ECO:0000259" key="10">
    <source>
        <dbReference type="PROSITE" id="PS51801"/>
    </source>
</evidence>
<dbReference type="GO" id="GO:0055037">
    <property type="term" value="C:recycling endosome"/>
    <property type="evidence" value="ECO:0007669"/>
    <property type="project" value="UniProtKB-SubCell"/>
</dbReference>
<feature type="coiled-coil region" evidence="8">
    <location>
        <begin position="362"/>
        <end position="396"/>
    </location>
</feature>
<dbReference type="OrthoDB" id="6343844at2759"/>
<name>A0A9Q1IWS9_SYNKA</name>
<dbReference type="Gene3D" id="1.20.5.990">
    <property type="entry name" value="Nemo cc2-lz domain - 1d5 darpin complex"/>
    <property type="match status" value="1"/>
</dbReference>
<evidence type="ECO:0000256" key="5">
    <source>
        <dbReference type="ARBA" id="ARBA00023054"/>
    </source>
</evidence>
<keyword evidence="5 8" id="KW-0175">Coiled coil</keyword>
<comment type="function">
    <text evidence="7">May act by regulating membrane trafficking and cellular morphogenesis.</text>
</comment>
<dbReference type="Pfam" id="PF18414">
    <property type="entry name" value="zf_C2H2_10"/>
    <property type="match status" value="1"/>
</dbReference>
<organism evidence="11 12">
    <name type="scientific">Synaphobranchus kaupii</name>
    <name type="common">Kaup's arrowtooth eel</name>
    <dbReference type="NCBI Taxonomy" id="118154"/>
    <lineage>
        <taxon>Eukaryota</taxon>
        <taxon>Metazoa</taxon>
        <taxon>Chordata</taxon>
        <taxon>Craniata</taxon>
        <taxon>Vertebrata</taxon>
        <taxon>Euteleostomi</taxon>
        <taxon>Actinopterygii</taxon>
        <taxon>Neopterygii</taxon>
        <taxon>Teleostei</taxon>
        <taxon>Anguilliformes</taxon>
        <taxon>Synaphobranchidae</taxon>
        <taxon>Synaphobranchus</taxon>
    </lineage>
</organism>
<dbReference type="GO" id="GO:0005776">
    <property type="term" value="C:autophagosome"/>
    <property type="evidence" value="ECO:0007669"/>
    <property type="project" value="UniProtKB-SubCell"/>
</dbReference>
<evidence type="ECO:0000256" key="4">
    <source>
        <dbReference type="ARBA" id="ARBA00022833"/>
    </source>
</evidence>
<evidence type="ECO:0000256" key="6">
    <source>
        <dbReference type="PROSITE-ProRule" id="PRU01142"/>
    </source>
</evidence>
<evidence type="ECO:0000256" key="2">
    <source>
        <dbReference type="ARBA" id="ARBA00022723"/>
    </source>
</evidence>
<dbReference type="InterPro" id="IPR032419">
    <property type="entry name" value="CC2-LZ_dom"/>
</dbReference>
<dbReference type="GO" id="GO:0043122">
    <property type="term" value="P:regulation of canonical NF-kappaB signal transduction"/>
    <property type="evidence" value="ECO:0007669"/>
    <property type="project" value="TreeGrafter"/>
</dbReference>
<dbReference type="GO" id="GO:0070530">
    <property type="term" value="F:K63-linked polyubiquitin modification-dependent protein binding"/>
    <property type="evidence" value="ECO:0007669"/>
    <property type="project" value="InterPro"/>
</dbReference>
<proteinExistence type="predicted"/>
<feature type="coiled-coil region" evidence="8">
    <location>
        <begin position="159"/>
        <end position="330"/>
    </location>
</feature>
<comment type="caution">
    <text evidence="11">The sequence shown here is derived from an EMBL/GenBank/DDBJ whole genome shotgun (WGS) entry which is preliminary data.</text>
</comment>
<dbReference type="GO" id="GO:0034067">
    <property type="term" value="P:protein localization to Golgi apparatus"/>
    <property type="evidence" value="ECO:0007669"/>
    <property type="project" value="TreeGrafter"/>
</dbReference>
<evidence type="ECO:0000256" key="7">
    <source>
        <dbReference type="RuleBase" id="RU367122"/>
    </source>
</evidence>
<dbReference type="InterPro" id="IPR034735">
    <property type="entry name" value="NEMO_ZF"/>
</dbReference>
<comment type="subcellular location">
    <subcellularLocation>
        <location evidence="7">Cytoplasm</location>
        <location evidence="7">Perinuclear region</location>
    </subcellularLocation>
    <subcellularLocation>
        <location evidence="7">Golgi apparatus</location>
    </subcellularLocation>
    <subcellularLocation>
        <location evidence="7">Golgi apparatus</location>
        <location evidence="7">trans-Golgi network</location>
    </subcellularLocation>
    <subcellularLocation>
        <location evidence="7">Cytoplasmic vesicle</location>
        <location evidence="7">Autophagosome</location>
    </subcellularLocation>
    <subcellularLocation>
        <location evidence="7">Cytoplasmic vesicle</location>
    </subcellularLocation>
    <subcellularLocation>
        <location evidence="7">Recycling endosome</location>
    </subcellularLocation>
</comment>
<evidence type="ECO:0000313" key="12">
    <source>
        <dbReference type="Proteomes" id="UP001152622"/>
    </source>
</evidence>
<keyword evidence="3 6" id="KW-0863">Zinc-finger</keyword>
<keyword evidence="2 7" id="KW-0479">Metal-binding</keyword>
<dbReference type="CDD" id="cd09803">
    <property type="entry name" value="UBAN"/>
    <property type="match status" value="1"/>
</dbReference>
<dbReference type="PANTHER" id="PTHR31553">
    <property type="entry name" value="NF-KAPPA-B ESSENTIAL MODULATOR"/>
    <property type="match status" value="1"/>
</dbReference>
<feature type="domain" description="CCHC NOA-type" evidence="10">
    <location>
        <begin position="426"/>
        <end position="456"/>
    </location>
</feature>
<keyword evidence="12" id="KW-1185">Reference proteome</keyword>
<dbReference type="AlphaFoldDB" id="A0A9Q1IWS9"/>
<feature type="compositionally biased region" description="Low complexity" evidence="9">
    <location>
        <begin position="408"/>
        <end position="419"/>
    </location>
</feature>
<dbReference type="GO" id="GO:0090161">
    <property type="term" value="P:Golgi ribbon formation"/>
    <property type="evidence" value="ECO:0007669"/>
    <property type="project" value="TreeGrafter"/>
</dbReference>
<dbReference type="EMBL" id="JAINUF010000006">
    <property type="protein sequence ID" value="KAJ8355630.1"/>
    <property type="molecule type" value="Genomic_DNA"/>
</dbReference>
<dbReference type="InterPro" id="IPR051301">
    <property type="entry name" value="Optineurin/NFkB_EssMod"/>
</dbReference>
<dbReference type="GO" id="GO:0048471">
    <property type="term" value="C:perinuclear region of cytoplasm"/>
    <property type="evidence" value="ECO:0007669"/>
    <property type="project" value="UniProtKB-SubCell"/>
</dbReference>
<protein>
    <recommendedName>
        <fullName evidence="7">Optineurin</fullName>
    </recommendedName>
</protein>
<feature type="coiled-coil region" evidence="8">
    <location>
        <begin position="27"/>
        <end position="130"/>
    </location>
</feature>
<dbReference type="GO" id="GO:0008270">
    <property type="term" value="F:zinc ion binding"/>
    <property type="evidence" value="ECO:0007669"/>
    <property type="project" value="UniProtKB-KW"/>
</dbReference>
<dbReference type="Gene3D" id="1.20.5.390">
    <property type="entry name" value="L1 transposable element, trimerization domain"/>
    <property type="match status" value="1"/>
</dbReference>
<keyword evidence="1 7" id="KW-0963">Cytoplasm</keyword>
<sequence length="456" mass="52840">MASNGPTVNGDGSVDSQSATDPRVTVLEETLQQMKILINENRELKALQRNKSSTEETFEGLETWKEKEKQKVDRELLRLKLEEATRHIHSLTKQNEKLSKGGTQISKEDLSEIQTRLETAERALVTKQQKIDEMKPEIFKKEEELKQTCFISVLDRGRVQISKEDLSELQTRLETAERALVTKQQKIDEMKPEIFRKEEELEVLSKELQKVRSDLESAESDKKTLNDRCGVLEQDRADLQEQLEERQQQQVENEQLMQSVRDVDQRSAEELKKNLAQLQESYTKLSEENARMKEEVKKTEEDMSTLETRFETAEKALVTKQQKIDEMKQEFFKNEKELETISVFKAQAELYSADFYAERTAREKIHEEKERLIEQLEVLKQRNDQLQEELDSQARRSLTEVQRRHLSPGARPEGGAAARAPLGAKGVKIKEHTCPKCNMALPDLDSLQIHIMDCID</sequence>
<gene>
    <name evidence="11" type="ORF">SKAU_G00184240</name>
</gene>
<feature type="region of interest" description="Disordered" evidence="9">
    <location>
        <begin position="398"/>
        <end position="419"/>
    </location>
</feature>
<feature type="region of interest" description="Disordered" evidence="9">
    <location>
        <begin position="1"/>
        <end position="21"/>
    </location>
</feature>
<evidence type="ECO:0000256" key="8">
    <source>
        <dbReference type="SAM" id="Coils"/>
    </source>
</evidence>
<evidence type="ECO:0000256" key="9">
    <source>
        <dbReference type="SAM" id="MobiDB-lite"/>
    </source>
</evidence>
<reference evidence="11" key="1">
    <citation type="journal article" date="2023" name="Science">
        <title>Genome structures resolve the early diversification of teleost fishes.</title>
        <authorList>
            <person name="Parey E."/>
            <person name="Louis A."/>
            <person name="Montfort J."/>
            <person name="Bouchez O."/>
            <person name="Roques C."/>
            <person name="Iampietro C."/>
            <person name="Lluch J."/>
            <person name="Castinel A."/>
            <person name="Donnadieu C."/>
            <person name="Desvignes T."/>
            <person name="Floi Bucao C."/>
            <person name="Jouanno E."/>
            <person name="Wen M."/>
            <person name="Mejri S."/>
            <person name="Dirks R."/>
            <person name="Jansen H."/>
            <person name="Henkel C."/>
            <person name="Chen W.J."/>
            <person name="Zahm M."/>
            <person name="Cabau C."/>
            <person name="Klopp C."/>
            <person name="Thompson A.W."/>
            <person name="Robinson-Rechavi M."/>
            <person name="Braasch I."/>
            <person name="Lecointre G."/>
            <person name="Bobe J."/>
            <person name="Postlethwait J.H."/>
            <person name="Berthelot C."/>
            <person name="Roest Crollius H."/>
            <person name="Guiguen Y."/>
        </authorList>
    </citation>
    <scope>NUCLEOTIDE SEQUENCE</scope>
    <source>
        <strain evidence="11">WJC10195</strain>
    </source>
</reference>
<dbReference type="GO" id="GO:0005634">
    <property type="term" value="C:nucleus"/>
    <property type="evidence" value="ECO:0007669"/>
    <property type="project" value="TreeGrafter"/>
</dbReference>
<keyword evidence="7" id="KW-0968">Cytoplasmic vesicle</keyword>
<keyword evidence="4 7" id="KW-0862">Zinc</keyword>
<dbReference type="GO" id="GO:0005794">
    <property type="term" value="C:Golgi apparatus"/>
    <property type="evidence" value="ECO:0007669"/>
    <property type="project" value="UniProtKB-SubCell"/>
</dbReference>
<evidence type="ECO:0000313" key="11">
    <source>
        <dbReference type="EMBL" id="KAJ8355630.1"/>
    </source>
</evidence>
<evidence type="ECO:0000256" key="3">
    <source>
        <dbReference type="ARBA" id="ARBA00022771"/>
    </source>
</evidence>
<keyword evidence="7" id="KW-0333">Golgi apparatus</keyword>
<dbReference type="Pfam" id="PF16516">
    <property type="entry name" value="CC2-LZ"/>
    <property type="match status" value="1"/>
</dbReference>
<keyword evidence="7" id="KW-0967">Endosome</keyword>
<accession>A0A9Q1IWS9</accession>
<dbReference type="PANTHER" id="PTHR31553:SF2">
    <property type="entry name" value="OPTINEURIN"/>
    <property type="match status" value="1"/>
</dbReference>